<feature type="compositionally biased region" description="Basic and acidic residues" evidence="8">
    <location>
        <begin position="224"/>
        <end position="240"/>
    </location>
</feature>
<evidence type="ECO:0000256" key="8">
    <source>
        <dbReference type="SAM" id="MobiDB-lite"/>
    </source>
</evidence>
<comment type="caution">
    <text evidence="10">The sequence shown here is derived from an EMBL/GenBank/DDBJ whole genome shotgun (WGS) entry which is preliminary data.</text>
</comment>
<dbReference type="SUPFAM" id="SSF90209">
    <property type="entry name" value="Ran binding protein zinc finger-like"/>
    <property type="match status" value="1"/>
</dbReference>
<keyword evidence="4" id="KW-0862">Zinc</keyword>
<feature type="compositionally biased region" description="Low complexity" evidence="8">
    <location>
        <begin position="292"/>
        <end position="301"/>
    </location>
</feature>
<name>A0AAW2NMU3_SESRA</name>
<evidence type="ECO:0000256" key="7">
    <source>
        <dbReference type="PROSITE-ProRule" id="PRU00322"/>
    </source>
</evidence>
<dbReference type="GO" id="GO:0006355">
    <property type="term" value="P:regulation of DNA-templated transcription"/>
    <property type="evidence" value="ECO:0007669"/>
    <property type="project" value="InterPro"/>
</dbReference>
<dbReference type="PANTHER" id="PTHR23238">
    <property type="entry name" value="RNA BINDING PROTEIN"/>
    <property type="match status" value="1"/>
</dbReference>
<evidence type="ECO:0000313" key="10">
    <source>
        <dbReference type="EMBL" id="KAL0345227.1"/>
    </source>
</evidence>
<evidence type="ECO:0000256" key="1">
    <source>
        <dbReference type="ARBA" id="ARBA00004123"/>
    </source>
</evidence>
<keyword evidence="6" id="KW-0539">Nucleus</keyword>
<dbReference type="InterPro" id="IPR036443">
    <property type="entry name" value="Znf_RanBP2_sf"/>
</dbReference>
<comment type="subcellular location">
    <subcellularLocation>
        <location evidence="1">Nucleus</location>
    </subcellularLocation>
</comment>
<dbReference type="InterPro" id="IPR034870">
    <property type="entry name" value="TET_fam"/>
</dbReference>
<feature type="region of interest" description="Disordered" evidence="8">
    <location>
        <begin position="1"/>
        <end position="64"/>
    </location>
</feature>
<keyword evidence="5" id="KW-0694">RNA-binding</keyword>
<feature type="compositionally biased region" description="Basic and acidic residues" evidence="8">
    <location>
        <begin position="50"/>
        <end position="64"/>
    </location>
</feature>
<dbReference type="EMBL" id="JACGWJ010000019">
    <property type="protein sequence ID" value="KAL0345227.1"/>
    <property type="molecule type" value="Genomic_DNA"/>
</dbReference>
<dbReference type="FunFam" id="4.10.1060.10:FF:000017">
    <property type="entry name" value="FUS RNA-binding protein"/>
    <property type="match status" value="1"/>
</dbReference>
<dbReference type="PROSITE" id="PS50199">
    <property type="entry name" value="ZF_RANBP2_2"/>
    <property type="match status" value="1"/>
</dbReference>
<feature type="compositionally biased region" description="Gly residues" evidence="8">
    <location>
        <begin position="32"/>
        <end position="43"/>
    </location>
</feature>
<dbReference type="GO" id="GO:0003723">
    <property type="term" value="F:RNA binding"/>
    <property type="evidence" value="ECO:0007669"/>
    <property type="project" value="UniProtKB-KW"/>
</dbReference>
<dbReference type="Gene3D" id="4.10.1060.10">
    <property type="entry name" value="Zinc finger, RanBP2-type"/>
    <property type="match status" value="1"/>
</dbReference>
<dbReference type="AlphaFoldDB" id="A0AAW2NMU3"/>
<accession>A0AAW2NMU3</accession>
<dbReference type="GO" id="GO:0005634">
    <property type="term" value="C:nucleus"/>
    <property type="evidence" value="ECO:0007669"/>
    <property type="project" value="UniProtKB-SubCell"/>
</dbReference>
<evidence type="ECO:0000256" key="4">
    <source>
        <dbReference type="ARBA" id="ARBA00022833"/>
    </source>
</evidence>
<feature type="compositionally biased region" description="Basic and acidic residues" evidence="8">
    <location>
        <begin position="444"/>
        <end position="460"/>
    </location>
</feature>
<reference evidence="10" key="1">
    <citation type="submission" date="2020-06" db="EMBL/GenBank/DDBJ databases">
        <authorList>
            <person name="Li T."/>
            <person name="Hu X."/>
            <person name="Zhang T."/>
            <person name="Song X."/>
            <person name="Zhang H."/>
            <person name="Dai N."/>
            <person name="Sheng W."/>
            <person name="Hou X."/>
            <person name="Wei L."/>
        </authorList>
    </citation>
    <scope>NUCLEOTIDE SEQUENCE</scope>
    <source>
        <strain evidence="10">G02</strain>
        <tissue evidence="10">Leaf</tissue>
    </source>
</reference>
<dbReference type="GO" id="GO:0008270">
    <property type="term" value="F:zinc ion binding"/>
    <property type="evidence" value="ECO:0007669"/>
    <property type="project" value="UniProtKB-KW"/>
</dbReference>
<feature type="compositionally biased region" description="Pro residues" evidence="8">
    <location>
        <begin position="302"/>
        <end position="311"/>
    </location>
</feature>
<evidence type="ECO:0000256" key="5">
    <source>
        <dbReference type="ARBA" id="ARBA00022884"/>
    </source>
</evidence>
<feature type="region of interest" description="Disordered" evidence="8">
    <location>
        <begin position="289"/>
        <end position="378"/>
    </location>
</feature>
<reference evidence="10" key="2">
    <citation type="journal article" date="2024" name="Plant">
        <title>Genomic evolution and insights into agronomic trait innovations of Sesamum species.</title>
        <authorList>
            <person name="Miao H."/>
            <person name="Wang L."/>
            <person name="Qu L."/>
            <person name="Liu H."/>
            <person name="Sun Y."/>
            <person name="Le M."/>
            <person name="Wang Q."/>
            <person name="Wei S."/>
            <person name="Zheng Y."/>
            <person name="Lin W."/>
            <person name="Duan Y."/>
            <person name="Cao H."/>
            <person name="Xiong S."/>
            <person name="Wang X."/>
            <person name="Wei L."/>
            <person name="Li C."/>
            <person name="Ma Q."/>
            <person name="Ju M."/>
            <person name="Zhao R."/>
            <person name="Li G."/>
            <person name="Mu C."/>
            <person name="Tian Q."/>
            <person name="Mei H."/>
            <person name="Zhang T."/>
            <person name="Gao T."/>
            <person name="Zhang H."/>
        </authorList>
    </citation>
    <scope>NUCLEOTIDE SEQUENCE</scope>
    <source>
        <strain evidence="10">G02</strain>
    </source>
</reference>
<dbReference type="PROSITE" id="PS01358">
    <property type="entry name" value="ZF_RANBP2_1"/>
    <property type="match status" value="1"/>
</dbReference>
<feature type="compositionally biased region" description="Basic and acidic residues" evidence="8">
    <location>
        <begin position="1"/>
        <end position="16"/>
    </location>
</feature>
<sequence length="466" mass="52350">MCAEREMGSREKDHKAPHQPLLSSLVVRPTDSGGGGGGGGAGAGSDYEPGEVRRDAPPFSRSDRHDGHAVNIAWCKNLGLEEGMLELVWFLFLVFKMNVVWACYAINDQGDVLNGGWVLGQLTADLKVVRFTGKSENPDGNEASTDGKEWIYGYKDIAWTGFAAVKEYIGGYRMRAGSVSPVRRRDAHHRFSPGFEHSDGARSRGFGNGRDTGRYRDYSPPYGHGKDGGRFSGRDFDRSGRGPGSLRVEGLPRNNPNVRPREGDWICSDPSCKNLNFARREHCNNCNRPRYASSGSPRRGYPGPPPFPPRQRVPAAPLDHSPGRIMNGGYRSPPRGWPRDAPRDFRAAGPPARHEGRFPDPLVRSDRQDYPEDDPRDRYRYDRTILPDWGHRDRGRDNYFNERRGYGRRPLSPPPAPAVLPRGWASNIRDRSRSPIRGGAQPRDYQRDIYMNRRRDDRRGVGRGAF</sequence>
<organism evidence="10">
    <name type="scientific">Sesamum radiatum</name>
    <name type="common">Black benniseed</name>
    <dbReference type="NCBI Taxonomy" id="300843"/>
    <lineage>
        <taxon>Eukaryota</taxon>
        <taxon>Viridiplantae</taxon>
        <taxon>Streptophyta</taxon>
        <taxon>Embryophyta</taxon>
        <taxon>Tracheophyta</taxon>
        <taxon>Spermatophyta</taxon>
        <taxon>Magnoliopsida</taxon>
        <taxon>eudicotyledons</taxon>
        <taxon>Gunneridae</taxon>
        <taxon>Pentapetalae</taxon>
        <taxon>asterids</taxon>
        <taxon>lamiids</taxon>
        <taxon>Lamiales</taxon>
        <taxon>Pedaliaceae</taxon>
        <taxon>Sesamum</taxon>
    </lineage>
</organism>
<dbReference type="InterPro" id="IPR001876">
    <property type="entry name" value="Znf_RanBP2"/>
</dbReference>
<dbReference type="SMART" id="SM00547">
    <property type="entry name" value="ZnF_RBZ"/>
    <property type="match status" value="1"/>
</dbReference>
<evidence type="ECO:0000259" key="9">
    <source>
        <dbReference type="PROSITE" id="PS50199"/>
    </source>
</evidence>
<evidence type="ECO:0000256" key="3">
    <source>
        <dbReference type="ARBA" id="ARBA00022771"/>
    </source>
</evidence>
<feature type="region of interest" description="Disordered" evidence="8">
    <location>
        <begin position="190"/>
        <end position="265"/>
    </location>
</feature>
<keyword evidence="3 7" id="KW-0863">Zinc-finger</keyword>
<evidence type="ECO:0000256" key="2">
    <source>
        <dbReference type="ARBA" id="ARBA00022723"/>
    </source>
</evidence>
<keyword evidence="2" id="KW-0479">Metal-binding</keyword>
<proteinExistence type="predicted"/>
<protein>
    <submittedName>
        <fullName evidence="10">TATA-binding protein-associated factor 2N</fullName>
    </submittedName>
</protein>
<feature type="domain" description="RanBP2-type" evidence="9">
    <location>
        <begin position="261"/>
        <end position="292"/>
    </location>
</feature>
<feature type="compositionally biased region" description="Basic and acidic residues" evidence="8">
    <location>
        <begin position="337"/>
        <end position="378"/>
    </location>
</feature>
<feature type="region of interest" description="Disordered" evidence="8">
    <location>
        <begin position="401"/>
        <end position="466"/>
    </location>
</feature>
<gene>
    <name evidence="10" type="ORF">Sradi_4354000</name>
</gene>
<evidence type="ECO:0000256" key="6">
    <source>
        <dbReference type="ARBA" id="ARBA00023242"/>
    </source>
</evidence>